<sequence>MSCCQWFIANVGRTAGYTRWWALHSSVDEAQGALSRLRAGGRYIGHRAEYPVQLPTELDRGLRFDVQNEELEEVYAGKADDITMSEEASEPEEDEPSKPRTGNILDARDSSEGRSTESATAATPTRCILAPKEDSECSRKPGRFTLVPAR</sequence>
<organism evidence="2 3">
    <name type="scientific">Hypsizygus marmoreus</name>
    <name type="common">White beech mushroom</name>
    <name type="synonym">Agaricus marmoreus</name>
    <dbReference type="NCBI Taxonomy" id="39966"/>
    <lineage>
        <taxon>Eukaryota</taxon>
        <taxon>Fungi</taxon>
        <taxon>Dikarya</taxon>
        <taxon>Basidiomycota</taxon>
        <taxon>Agaricomycotina</taxon>
        <taxon>Agaricomycetes</taxon>
        <taxon>Agaricomycetidae</taxon>
        <taxon>Agaricales</taxon>
        <taxon>Tricholomatineae</taxon>
        <taxon>Lyophyllaceae</taxon>
        <taxon>Hypsizygus</taxon>
    </lineage>
</organism>
<keyword evidence="3" id="KW-1185">Reference proteome</keyword>
<reference evidence="2" key="1">
    <citation type="submission" date="2018-04" db="EMBL/GenBank/DDBJ databases">
        <title>Whole genome sequencing of Hypsizygus marmoreus.</title>
        <authorList>
            <person name="Choi I.-G."/>
            <person name="Min B."/>
            <person name="Kim J.-G."/>
            <person name="Kim S."/>
            <person name="Oh Y.-L."/>
            <person name="Kong W.-S."/>
            <person name="Park H."/>
            <person name="Jeong J."/>
            <person name="Song E.-S."/>
        </authorList>
    </citation>
    <scope>NUCLEOTIDE SEQUENCE [LARGE SCALE GENOMIC DNA]</scope>
    <source>
        <strain evidence="2">51987-8</strain>
    </source>
</reference>
<dbReference type="AlphaFoldDB" id="A0A369JC54"/>
<dbReference type="Proteomes" id="UP000076154">
    <property type="component" value="Unassembled WGS sequence"/>
</dbReference>
<name>A0A369JC54_HYPMA</name>
<dbReference type="EMBL" id="LUEZ02000087">
    <property type="protein sequence ID" value="RDB18790.1"/>
    <property type="molecule type" value="Genomic_DNA"/>
</dbReference>
<feature type="compositionally biased region" description="Acidic residues" evidence="1">
    <location>
        <begin position="83"/>
        <end position="95"/>
    </location>
</feature>
<evidence type="ECO:0000256" key="1">
    <source>
        <dbReference type="SAM" id="MobiDB-lite"/>
    </source>
</evidence>
<dbReference type="InParanoid" id="A0A369JC54"/>
<protein>
    <submittedName>
        <fullName evidence="2">Uncharacterized protein</fullName>
    </submittedName>
</protein>
<gene>
    <name evidence="2" type="ORF">Hypma_014594</name>
</gene>
<feature type="region of interest" description="Disordered" evidence="1">
    <location>
        <begin position="75"/>
        <end position="150"/>
    </location>
</feature>
<feature type="compositionally biased region" description="Basic and acidic residues" evidence="1">
    <location>
        <begin position="106"/>
        <end position="115"/>
    </location>
</feature>
<comment type="caution">
    <text evidence="2">The sequence shown here is derived from an EMBL/GenBank/DDBJ whole genome shotgun (WGS) entry which is preliminary data.</text>
</comment>
<evidence type="ECO:0000313" key="3">
    <source>
        <dbReference type="Proteomes" id="UP000076154"/>
    </source>
</evidence>
<accession>A0A369JC54</accession>
<proteinExistence type="predicted"/>
<evidence type="ECO:0000313" key="2">
    <source>
        <dbReference type="EMBL" id="RDB18790.1"/>
    </source>
</evidence>